<dbReference type="Proteomes" id="UP000053766">
    <property type="component" value="Unassembled WGS sequence"/>
</dbReference>
<gene>
    <name evidence="2" type="ORF">DICVIV_02526</name>
</gene>
<reference evidence="3" key="2">
    <citation type="journal article" date="2016" name="Sci. Rep.">
        <title>Dictyocaulus viviparus genome, variome and transcriptome elucidate lungworm biology and support future intervention.</title>
        <authorList>
            <person name="McNulty S.N."/>
            <person name="Strube C."/>
            <person name="Rosa B.A."/>
            <person name="Martin J.C."/>
            <person name="Tyagi R."/>
            <person name="Choi Y.J."/>
            <person name="Wang Q."/>
            <person name="Hallsworth Pepin K."/>
            <person name="Zhang X."/>
            <person name="Ozersky P."/>
            <person name="Wilson R.K."/>
            <person name="Sternberg P.W."/>
            <person name="Gasser R.B."/>
            <person name="Mitreva M."/>
        </authorList>
    </citation>
    <scope>NUCLEOTIDE SEQUENCE [LARGE SCALE GENOMIC DNA]</scope>
    <source>
        <strain evidence="3">HannoverDv2000</strain>
    </source>
</reference>
<dbReference type="GO" id="GO:0005777">
    <property type="term" value="C:peroxisome"/>
    <property type="evidence" value="ECO:0007669"/>
    <property type="project" value="InterPro"/>
</dbReference>
<accession>A0A0D8Y393</accession>
<reference evidence="2 3" key="1">
    <citation type="submission" date="2013-11" db="EMBL/GenBank/DDBJ databases">
        <title>Draft genome of the bovine lungworm Dictyocaulus viviparus.</title>
        <authorList>
            <person name="Mitreva M."/>
        </authorList>
    </citation>
    <scope>NUCLEOTIDE SEQUENCE [LARGE SCALE GENOMIC DNA]</scope>
    <source>
        <strain evidence="2 3">HannoverDv2000</strain>
    </source>
</reference>
<dbReference type="STRING" id="29172.A0A0D8Y393"/>
<protein>
    <submittedName>
        <fullName evidence="2">Putative phage head-tail adaptor</fullName>
    </submittedName>
</protein>
<feature type="compositionally biased region" description="Basic and acidic residues" evidence="1">
    <location>
        <begin position="250"/>
        <end position="263"/>
    </location>
</feature>
<dbReference type="PANTHER" id="PTHR14918:SF3">
    <property type="entry name" value="KICSTOR COMPLEX PROTEIN SZT2"/>
    <property type="match status" value="1"/>
</dbReference>
<evidence type="ECO:0000313" key="2">
    <source>
        <dbReference type="EMBL" id="KJH51323.1"/>
    </source>
</evidence>
<dbReference type="PANTHER" id="PTHR14918">
    <property type="entry name" value="KICSTOR COMPLEX PROTEIN SZT2"/>
    <property type="match status" value="1"/>
</dbReference>
<dbReference type="EMBL" id="KN716186">
    <property type="protein sequence ID" value="KJH51323.1"/>
    <property type="molecule type" value="Genomic_DNA"/>
</dbReference>
<sequence>MVCRVYMREVSPWVLSIVVVPTTTNSIIELDAVPLLFSLCDEPLLAWDLAKRKSPPSESVLDRRFLLMSPLNGEGDEEPSVEIPPGEWVSATRCLDVLRENYKPGSLTEVISDVDEKVITKAIVSTLYAAVQRGTVVDHAVVRSVLDEQCECGSLEVDGVAKGISTFCSHVNVNRNEELTSSYCGESKVQLKFTNILRGTFKQIPGLPYFFYTAQHKESDSRFPGKSMLAFFEGLFNDNHPRALDNTLLERRNSEEHSQDDRISNTGSLRRSDRQVDQSRSKNTRSEYEKLKIGDDKQGKSNVQSGRYPLFIYFMCSIEYPDKSMDTFPVTFLPTCVYEVLRESIHKPTEEFDIAKVAVRLDLYVVTRPIEKRGDLQDDNVTESDDESHSKRQIQFLDRMPKKERSVIGELLNRLNRLVELETVLMDSRNEPITKDTIMRISAYIDHEYCKEKALKSGQIETRSRYLPLVIQCDDAMNRLKDRMNGMLLEYCVLRRVENSNMFYCCRVEDIHAFERYARQMTNAGTKSDGSDGEELLRKDQLFDFWVILIIDDNIKLQFCQRENGRHYRIFELAWRKCRQTIRVINQELLLNRMFELRECDPLLMTNVNDSLHDNSFDRSTTSSMSEDHEVDTHIAYGARFMFAPGYFACPLQEKLW</sequence>
<proteinExistence type="predicted"/>
<keyword evidence="3" id="KW-1185">Reference proteome</keyword>
<name>A0A0D8Y393_DICVI</name>
<dbReference type="AlphaFoldDB" id="A0A0D8Y393"/>
<dbReference type="OrthoDB" id="5861528at2759"/>
<feature type="compositionally biased region" description="Basic and acidic residues" evidence="1">
    <location>
        <begin position="270"/>
        <end position="299"/>
    </location>
</feature>
<organism evidence="2 3">
    <name type="scientific">Dictyocaulus viviparus</name>
    <name type="common">Bovine lungworm</name>
    <dbReference type="NCBI Taxonomy" id="29172"/>
    <lineage>
        <taxon>Eukaryota</taxon>
        <taxon>Metazoa</taxon>
        <taxon>Ecdysozoa</taxon>
        <taxon>Nematoda</taxon>
        <taxon>Chromadorea</taxon>
        <taxon>Rhabditida</taxon>
        <taxon>Rhabditina</taxon>
        <taxon>Rhabditomorpha</taxon>
        <taxon>Strongyloidea</taxon>
        <taxon>Metastrongylidae</taxon>
        <taxon>Dictyocaulus</taxon>
    </lineage>
</organism>
<evidence type="ECO:0000313" key="3">
    <source>
        <dbReference type="Proteomes" id="UP000053766"/>
    </source>
</evidence>
<feature type="region of interest" description="Disordered" evidence="1">
    <location>
        <begin position="250"/>
        <end position="300"/>
    </location>
</feature>
<dbReference type="InterPro" id="IPR033228">
    <property type="entry name" value="SZT2"/>
</dbReference>
<evidence type="ECO:0000256" key="1">
    <source>
        <dbReference type="SAM" id="MobiDB-lite"/>
    </source>
</evidence>